<evidence type="ECO:0000259" key="18">
    <source>
        <dbReference type="PROSITE" id="PS50268"/>
    </source>
</evidence>
<feature type="domain" description="Cadherin" evidence="18">
    <location>
        <begin position="232"/>
        <end position="338"/>
    </location>
</feature>
<feature type="chain" id="PRO_5004244274" description="Protocadherin-16" evidence="17">
    <location>
        <begin position="21"/>
        <end position="3280"/>
    </location>
</feature>
<dbReference type="InterPro" id="IPR015919">
    <property type="entry name" value="Cadherin-like_sf"/>
</dbReference>
<evidence type="ECO:0000256" key="5">
    <source>
        <dbReference type="ARBA" id="ARBA00022737"/>
    </source>
</evidence>
<feature type="region of interest" description="Disordered" evidence="15">
    <location>
        <begin position="3050"/>
        <end position="3086"/>
    </location>
</feature>
<evidence type="ECO:0000256" key="2">
    <source>
        <dbReference type="ARBA" id="ARBA00022475"/>
    </source>
</evidence>
<feature type="signal peptide" evidence="17">
    <location>
        <begin position="1"/>
        <end position="20"/>
    </location>
</feature>
<feature type="domain" description="Cadherin" evidence="18">
    <location>
        <begin position="1074"/>
        <end position="1200"/>
    </location>
</feature>
<dbReference type="PANTHER" id="PTHR24028:SF345">
    <property type="entry name" value="PROTOCADHERIN-16-LIKE"/>
    <property type="match status" value="1"/>
</dbReference>
<keyword evidence="8 16" id="KW-1133">Transmembrane helix</keyword>
<keyword evidence="7" id="KW-0130">Cell adhesion</keyword>
<evidence type="ECO:0000313" key="19">
    <source>
        <dbReference type="EMBL" id="CAF96583.1"/>
    </source>
</evidence>
<dbReference type="FunFam" id="2.60.40.60:FF:000035">
    <property type="entry name" value="Protocadherin Fat 3"/>
    <property type="match status" value="2"/>
</dbReference>
<keyword evidence="9 16" id="KW-0472">Membrane</keyword>
<comment type="caution">
    <text evidence="19">The sequence shown here is derived from an EMBL/GenBank/DDBJ whole genome shotgun (WGS) entry which is preliminary data.</text>
</comment>
<keyword evidence="5" id="KW-0677">Repeat</keyword>
<evidence type="ECO:0000256" key="14">
    <source>
        <dbReference type="PROSITE-ProRule" id="PRU00043"/>
    </source>
</evidence>
<feature type="domain" description="Cadherin" evidence="18">
    <location>
        <begin position="2824"/>
        <end position="2933"/>
    </location>
</feature>
<feature type="domain" description="Cadherin" evidence="18">
    <location>
        <begin position="2711"/>
        <end position="2823"/>
    </location>
</feature>
<dbReference type="SMART" id="SM00112">
    <property type="entry name" value="CA"/>
    <property type="match status" value="27"/>
</dbReference>
<dbReference type="CDD" id="cd11304">
    <property type="entry name" value="Cadherin_repeat"/>
    <property type="match status" value="25"/>
</dbReference>
<dbReference type="GO" id="GO:0003183">
    <property type="term" value="P:mitral valve morphogenesis"/>
    <property type="evidence" value="ECO:0007669"/>
    <property type="project" value="UniProtKB-ARBA"/>
</dbReference>
<evidence type="ECO:0000256" key="8">
    <source>
        <dbReference type="ARBA" id="ARBA00022989"/>
    </source>
</evidence>
<keyword evidence="6 14" id="KW-0106">Calcium</keyword>
<dbReference type="GO" id="GO:0007156">
    <property type="term" value="P:homophilic cell adhesion via plasma membrane adhesion molecules"/>
    <property type="evidence" value="ECO:0007669"/>
    <property type="project" value="InterPro"/>
</dbReference>
<evidence type="ECO:0000256" key="10">
    <source>
        <dbReference type="ARBA" id="ARBA00023180"/>
    </source>
</evidence>
<gene>
    <name evidence="19" type="ORF">GSTENG00013680001</name>
</gene>
<dbReference type="FunFam" id="2.60.40.60:FF:000275">
    <property type="entry name" value="Si:dkey-30k22.7"/>
    <property type="match status" value="1"/>
</dbReference>
<accession>Q4SRZ9</accession>
<dbReference type="Gene3D" id="2.60.40.60">
    <property type="entry name" value="Cadherins"/>
    <property type="match status" value="27"/>
</dbReference>
<evidence type="ECO:0000256" key="1">
    <source>
        <dbReference type="ARBA" id="ARBA00004251"/>
    </source>
</evidence>
<dbReference type="KEGG" id="tng:GSTEN00013680G001"/>
<feature type="domain" description="Cadherin" evidence="18">
    <location>
        <begin position="1205"/>
        <end position="1316"/>
    </location>
</feature>
<evidence type="ECO:0000256" key="6">
    <source>
        <dbReference type="ARBA" id="ARBA00022837"/>
    </source>
</evidence>
<feature type="domain" description="Cadherin" evidence="18">
    <location>
        <begin position="661"/>
        <end position="765"/>
    </location>
</feature>
<dbReference type="FunFam" id="2.60.40.60:FF:000102">
    <property type="entry name" value="Dachsous cadherin-related 1b"/>
    <property type="match status" value="1"/>
</dbReference>
<dbReference type="GO" id="GO:0016477">
    <property type="term" value="P:cell migration"/>
    <property type="evidence" value="ECO:0007669"/>
    <property type="project" value="UniProtKB-ARBA"/>
</dbReference>
<feature type="domain" description="Cadherin" evidence="18">
    <location>
        <begin position="21"/>
        <end position="118"/>
    </location>
</feature>
<feature type="domain" description="Cadherin" evidence="18">
    <location>
        <begin position="2603"/>
        <end position="2710"/>
    </location>
</feature>
<organism evidence="19">
    <name type="scientific">Tetraodon nigroviridis</name>
    <name type="common">Spotted green pufferfish</name>
    <name type="synonym">Chelonodon nigroviridis</name>
    <dbReference type="NCBI Taxonomy" id="99883"/>
    <lineage>
        <taxon>Eukaryota</taxon>
        <taxon>Metazoa</taxon>
        <taxon>Chordata</taxon>
        <taxon>Craniata</taxon>
        <taxon>Vertebrata</taxon>
        <taxon>Euteleostomi</taxon>
        <taxon>Actinopterygii</taxon>
        <taxon>Neopterygii</taxon>
        <taxon>Teleostei</taxon>
        <taxon>Neoteleostei</taxon>
        <taxon>Acanthomorphata</taxon>
        <taxon>Eupercaria</taxon>
        <taxon>Tetraodontiformes</taxon>
        <taxon>Tetradontoidea</taxon>
        <taxon>Tetraodontidae</taxon>
        <taxon>Tetraodon</taxon>
    </lineage>
</organism>
<feature type="domain" description="Cadherin" evidence="18">
    <location>
        <begin position="1528"/>
        <end position="1657"/>
    </location>
</feature>
<keyword evidence="3 16" id="KW-0812">Transmembrane</keyword>
<feature type="domain" description="Cadherin" evidence="18">
    <location>
        <begin position="343"/>
        <end position="447"/>
    </location>
</feature>
<dbReference type="PRINTS" id="PR00205">
    <property type="entry name" value="CADHERIN"/>
</dbReference>
<feature type="domain" description="Cadherin" evidence="18">
    <location>
        <begin position="448"/>
        <end position="552"/>
    </location>
</feature>
<dbReference type="PANTHER" id="PTHR24028">
    <property type="entry name" value="CADHERIN-87A"/>
    <property type="match status" value="1"/>
</dbReference>
<dbReference type="PROSITE" id="PS50268">
    <property type="entry name" value="CADHERIN_2"/>
    <property type="match status" value="26"/>
</dbReference>
<feature type="domain" description="Cadherin" evidence="18">
    <location>
        <begin position="553"/>
        <end position="660"/>
    </location>
</feature>
<dbReference type="InterPro" id="IPR050174">
    <property type="entry name" value="Protocadherin/Cadherin-CA"/>
</dbReference>
<dbReference type="FunFam" id="2.60.40.60:FF:000020">
    <property type="entry name" value="Dachsous cadherin-related 1b"/>
    <property type="match status" value="8"/>
</dbReference>
<feature type="domain" description="Cadherin" evidence="18">
    <location>
        <begin position="2487"/>
        <end position="2602"/>
    </location>
</feature>
<feature type="domain" description="Cadherin" evidence="18">
    <location>
        <begin position="1763"/>
        <end position="1866"/>
    </location>
</feature>
<feature type="domain" description="Cadherin" evidence="18">
    <location>
        <begin position="1867"/>
        <end position="1972"/>
    </location>
</feature>
<evidence type="ECO:0000256" key="11">
    <source>
        <dbReference type="ARBA" id="ARBA00062150"/>
    </source>
</evidence>
<evidence type="ECO:0000256" key="9">
    <source>
        <dbReference type="ARBA" id="ARBA00023136"/>
    </source>
</evidence>
<reference evidence="19" key="1">
    <citation type="journal article" date="2004" name="Nature">
        <title>Genome duplication in the teleost fish Tetraodon nigroviridis reveals the early vertebrate proto-karyotype.</title>
        <authorList>
            <person name="Jaillon O."/>
            <person name="Aury J.-M."/>
            <person name="Brunet F."/>
            <person name="Petit J.-L."/>
            <person name="Stange-Thomann N."/>
            <person name="Mauceli E."/>
            <person name="Bouneau L."/>
            <person name="Fischer C."/>
            <person name="Ozouf-Costaz C."/>
            <person name="Bernot A."/>
            <person name="Nicaud S."/>
            <person name="Jaffe D."/>
            <person name="Fisher S."/>
            <person name="Lutfalla G."/>
            <person name="Dossat C."/>
            <person name="Segurens B."/>
            <person name="Dasilva C."/>
            <person name="Salanoubat M."/>
            <person name="Levy M."/>
            <person name="Boudet N."/>
            <person name="Castellano S."/>
            <person name="Anthouard V."/>
            <person name="Jubin C."/>
            <person name="Castelli V."/>
            <person name="Katinka M."/>
            <person name="Vacherie B."/>
            <person name="Biemont C."/>
            <person name="Skalli Z."/>
            <person name="Cattolico L."/>
            <person name="Poulain J."/>
            <person name="De Berardinis V."/>
            <person name="Cruaud C."/>
            <person name="Duprat S."/>
            <person name="Brottier P."/>
            <person name="Coutanceau J.-P."/>
            <person name="Gouzy J."/>
            <person name="Parra G."/>
            <person name="Lardier G."/>
            <person name="Chapple C."/>
            <person name="McKernan K.J."/>
            <person name="McEwan P."/>
            <person name="Bosak S."/>
            <person name="Kellis M."/>
            <person name="Volff J.-N."/>
            <person name="Guigo R."/>
            <person name="Zody M.C."/>
            <person name="Mesirov J."/>
            <person name="Lindblad-Toh K."/>
            <person name="Birren B."/>
            <person name="Nusbaum C."/>
            <person name="Kahn D."/>
            <person name="Robinson-Rechavi M."/>
            <person name="Laudet V."/>
            <person name="Schachter V."/>
            <person name="Quetier F."/>
            <person name="Saurin W."/>
            <person name="Scarpelli C."/>
            <person name="Wincker P."/>
            <person name="Lander E.S."/>
            <person name="Weissenbach J."/>
            <person name="Roest Crollius H."/>
        </authorList>
    </citation>
    <scope>NUCLEOTIDE SEQUENCE [LARGE SCALE GENOMIC DNA]</scope>
</reference>
<evidence type="ECO:0000256" key="3">
    <source>
        <dbReference type="ARBA" id="ARBA00022692"/>
    </source>
</evidence>
<protein>
    <recommendedName>
        <fullName evidence="12">Protocadherin-16</fullName>
    </recommendedName>
    <alternativeName>
        <fullName evidence="13">Protein dachsous homolog 1</fullName>
    </alternativeName>
</protein>
<dbReference type="GO" id="GO:0005886">
    <property type="term" value="C:plasma membrane"/>
    <property type="evidence" value="ECO:0007669"/>
    <property type="project" value="UniProtKB-SubCell"/>
</dbReference>
<dbReference type="GO" id="GO:0007163">
    <property type="term" value="P:establishment or maintenance of cell polarity"/>
    <property type="evidence" value="ECO:0007669"/>
    <property type="project" value="UniProtKB-ARBA"/>
</dbReference>
<dbReference type="FunFam" id="2.60.40.60:FF:000116">
    <property type="entry name" value="Dachsous cadherin-related 2"/>
    <property type="match status" value="2"/>
</dbReference>
<keyword evidence="2" id="KW-1003">Cell membrane</keyword>
<evidence type="ECO:0000256" key="13">
    <source>
        <dbReference type="ARBA" id="ARBA00079083"/>
    </source>
</evidence>
<dbReference type="FunFam" id="2.60.40.60:FF:000140">
    <property type="entry name" value="Dachsous cadherin-related 1"/>
    <property type="match status" value="1"/>
</dbReference>
<dbReference type="FunFam" id="2.60.40.60:FF:000081">
    <property type="entry name" value="protocadherin Fat 4"/>
    <property type="match status" value="1"/>
</dbReference>
<dbReference type="SUPFAM" id="SSF49313">
    <property type="entry name" value="Cadherin-like"/>
    <property type="match status" value="27"/>
</dbReference>
<reference evidence="19" key="2">
    <citation type="submission" date="2004-02" db="EMBL/GenBank/DDBJ databases">
        <authorList>
            <consortium name="Genoscope"/>
            <consortium name="Whitehead Institute Centre for Genome Research"/>
        </authorList>
    </citation>
    <scope>NUCLEOTIDE SEQUENCE</scope>
</reference>
<evidence type="ECO:0000256" key="15">
    <source>
        <dbReference type="SAM" id="MobiDB-lite"/>
    </source>
</evidence>
<dbReference type="FunFam" id="2.60.40.60:FF:000226">
    <property type="entry name" value="Dachsous, isoform B"/>
    <property type="match status" value="1"/>
</dbReference>
<feature type="domain" description="Cadherin" evidence="18">
    <location>
        <begin position="1658"/>
        <end position="1762"/>
    </location>
</feature>
<dbReference type="PROSITE" id="PS00232">
    <property type="entry name" value="CADHERIN_1"/>
    <property type="match status" value="14"/>
</dbReference>
<dbReference type="FunFam" id="2.60.40.60:FF:000104">
    <property type="entry name" value="cadherin-23 isoform X1"/>
    <property type="match status" value="3"/>
</dbReference>
<sequence>MGATLLGTLVLWLLYAHSLAQVLNLTLSVKEGLPAGTIVGDLGAVLSAPSTGFFISESRDSDVFRDLEIDADTGLISTAVVLDRESRRQYDFVAATPTGEMIKVRIEVKDVNDHSPVFPSEGLNLEISEVSPPGSRFKLEGAKDEDEDEFGTQGYRIRESEMEERFHLDHHRSGSGQHLSLDLVLMSRLDREEQDFYSLTIEAFDGGVPPRTGTLQLRIHVLDENDNPPVFNQTEYHASVPEDAPLMSPVCQVHATDLDLGDNGRITYEINRRQSDPDRVFSINRTSGVVYVNKPLDYEAQAFHELIVSATDNGAQPEHSSTFVGVRVLNINDHSPSISVLFLSETGDAAVSEAAGLGDFVARISVSDPDFQEERVAVTLEGDDGKFTLKQTADFLYALYVSADLDREEKDLYELKVRASDLGSPPLSSEVVFLLRVTDANDCHPQFEKDAYTVSVPEDVPQGSSLIQLQARDADEGPNGAVRYSILRSNQDRLVSIEPESGLVATAAPLDRESLEQLWFLVVAADGGEPSLSSTATVTVQVLDVNDNEPVFQRQLYGASVPEHSAVGSCFLQVVATDADSPAFGTLLYSLSDGFDGQDQHPLFHVHPQSGELCVSQDIDRDSGQTVHDLLIRAEDPGGLSAQTYVHVEVEDLNDNAPVFNPDEYTVSISGHAQPGAEVLNVIATDRDSGRFGQVTYGIIPGDMSSLFDVDPQTGTLTLTSPLTDLGAASLQLLLTAQDGEGVMSAKPAVVTVHVLHSARAPAVFHQSRYTFTVAEDATPGTTVGTVEAVTPAAEGFSASVSYRISSGDPQGFFSIHPRSGVISSTKPLDHELQPNVLLVIQSYSDASPVYSTTQVNIAVTDVNDNAPVFLRASDAVSVSQNVLPGTVLYIAHAHDADSGSNGRVRYRLRNDRFGTFGIDRNLGTVTLIQSLLGSRQQSYHLEVVAEDGGEPAQSSGLSLSVSVDRSAAEDSLAFETLVYQVEIGEGYRKDSRVIQLGPRLRLGDGSRLSSRSVSDSSQVRVVVLAHSLDYETQSAFRFRVLASAAEPSLANTTATAAVTVSVLDVNDNAPVFSRDLYYFTVSEAPSPQGLVGTVSAADKDSGRNAQLSYILLSDGKFFRINAKTGQSPWQLRCFSVAWMRPNALVSPSGEIINWVALNREHHSQHTLKVMVTDQGHPRLNATATVHILVTDTNDNTPQFMHLPASKEVNVQIWAEIPAGSLVANMFAKDLDAGENGTVTFSLASEDEGEPPHFEIDGETGNIRTTEHFTRNTRPFYTLTVCASDGGAPPLEHVAVVHVQVHGSEAVDGRAEHPLVRRFTVREDAELATVIGSARVPDEGRFRYSISEGDGSVQFGIDASSGDIYVNQPLDYEAAAQYVLVVRAEGAGLAPGANASVLVSVMVEDANDHTPWFPDKMVLLGLSEDATVGSLAFAFQARDADGTFPNSAVRYGLTYDPKVTDSSTRFPFQMNPYTGSLTVTAPLDRETTSSFAFTVTATDQARRKEERKQATVAAQVFLLDVNDNRPVFISAVSVQVMEDAEVGSLLHRFVAKDGDEGENGLVSYTILTGNKKGMFTLEGNTGKMPLFCLHPLCFSVLNLSCLHFSPGLLFLASALDYESQRLHRLIVEAVDHGLPSLSSTQTFTVEVADVNDQPPVFSQSVYNASVAENKDPGEPVARVSATDGDSEENAVVWYSLLPGPGYELFSINPDTGLITTASYLDREQQHGFTLRVQARDSGPRPLSATATVLCSVLDDNDNPPAFMQSSFRISLPENLPPGAIHTAQASDPDLGENGTILYSIVGEDCAGCFTVNSRSGVVSTTKVLDREEKQNYTLTIQARDYGPTPLSSSTQLQLVLLDRNDNAPSFSRKSYQASVSEGLPPGAEVLRVSAFDPDEGPNGRVTYSLTEDSSQGAFSVDSLTGVIRTTGPLDRESRAQYTLRAVATDGCTQGPLTSVASVTVQVEDVNDNVPICDQNPVNAWVSARTLPNQIVATVTAEDSDQGENGTIQFALSDEENLFDINRETGEISVRRRVRAGFSGRKLEVMVSDRGRPVLTSTCLVFIHLKGENEGLQFTNKVYNATIKENSGAGILVTKVEASGEAGSRQSVVYTIFSGNENSLFSINHHTGEIRVQKDYALDFELSPHIHLVVLADNGLQTTHCRVSIHLLDVNDNAPRFERSSYRTAVWEGQAHNTYVMQMFASDADSGINGQIEYSIVSGDPNEAFILDSVRGILATSIPLDREITPSYKLVLQAADQGDPPLSSTATVRVQVVDVNDNSPAIPHMEPVVIAENRPAGHTVTQVTANDVDLSSTIRYSLSGNSSLGSPFAINQYTGVVSLTRALDYEEQAEYTLTVLASDSLHQTSGEVKVQVLDLNDNAPVFSEDSYQVDLSELATADTLVLSVSATDRDSGPNGEITYRLLSSPLQGFYIQADSGAIFTNKPIKATANGNLIHLLVEAKDGGDPALSSVASVDVQILDTNDHVPTFHQEVYSLTIPEDTPTDATLLTLSAEDQDWSPANTHLDYAITQGNEERRFCLEVRLVPIENQWRNVGKLVLCNALDRETTDSYVLTVSVSDRGDPPLNSSAVVMLTVADRNDNAPVFSSTEYHAQVSESSPRGTRLVQVSARDPDLGANSLVRFDIISGNSKGHYKLDPESGLLAVNQSLDYEQDPKYILTVRASDGGEFSEKHQVAFAVVFITVLDENDNSPHFVFSTVNCSVLENLPAFTHTCSVHAVDNDLGSYGQLTYSILSPCFLDYDSGSPEKKEAFAIDPLTGDVHTRQTFDYERESEYCFVVEARDKGGKTATVRVQVSIRGVDEFSPIFTQKQYHFLLPGHSKPGDVVGFVMAMDHDRGVDGIVGYSLVSSSPFFSVNKTTGSVFVSEPVYRRRGSHGEDLVKLLVSAGSPKLSSRTTTCVVFINISSSAEALAGAPLDAHMLSLGVSLVVILAVLLVFVGLVLRYKMKEAALKKAAAIAANLNPGAGSFSRSSSQNQSIITLQEIKRPSIVVVKRELSNPYGQSDSSGRGSAEGETAEDQEIKWIIDYPCRRGGDPVLGEQEAESPHWVPPRADISSQPVGAAPERLPEKRLSSEMASTESLHHFKEEGGGEGLLPPLPAIADSLSSLARRDEQLQGSYGWDHILDWEPRFQAMASVFTDIGMLPDRELQVGRGDSAAEASSLMHPPPLITAVAQPGIRSVPPRRPGLVRSLSRRRSSRKYAYSPLARDTGLTPTAMTPSFSPSLSSLTVRTPNASPVVSDAGVGGIRLDPGPRTASLLEAEIQV</sequence>
<feature type="domain" description="Cadherin" evidence="18">
    <location>
        <begin position="1973"/>
        <end position="2078"/>
    </location>
</feature>
<dbReference type="InterPro" id="IPR002126">
    <property type="entry name" value="Cadherin-like_dom"/>
</dbReference>
<feature type="domain" description="Cadherin" evidence="18">
    <location>
        <begin position="1422"/>
        <end position="1528"/>
    </location>
</feature>
<comment type="subunit">
    <text evidence="11">Heterophilic interaction with FAT4; this interaction affects their respective protein levels.</text>
</comment>
<feature type="domain" description="Cadherin" evidence="18">
    <location>
        <begin position="2177"/>
        <end position="2281"/>
    </location>
</feature>
<dbReference type="InterPro" id="IPR020894">
    <property type="entry name" value="Cadherin_CS"/>
</dbReference>
<dbReference type="Pfam" id="PF00028">
    <property type="entry name" value="Cadherin"/>
    <property type="match status" value="24"/>
</dbReference>
<evidence type="ECO:0000256" key="4">
    <source>
        <dbReference type="ARBA" id="ARBA00022729"/>
    </source>
</evidence>
<keyword evidence="10" id="KW-0325">Glycoprotein</keyword>
<proteinExistence type="predicted"/>
<dbReference type="GO" id="GO:0003007">
    <property type="term" value="P:heart morphogenesis"/>
    <property type="evidence" value="ECO:0007669"/>
    <property type="project" value="UniProtKB-ARBA"/>
</dbReference>
<comment type="subcellular location">
    <subcellularLocation>
        <location evidence="1">Cell membrane</location>
        <topology evidence="1">Single-pass type I membrane protein</topology>
    </subcellularLocation>
</comment>
<feature type="domain" description="Cadherin" evidence="18">
    <location>
        <begin position="2281"/>
        <end position="2381"/>
    </location>
</feature>
<name>Q4SRZ9_TETNG</name>
<feature type="domain" description="Cadherin" evidence="18">
    <location>
        <begin position="871"/>
        <end position="1073"/>
    </location>
</feature>
<feature type="domain" description="Cadherin" evidence="18">
    <location>
        <begin position="119"/>
        <end position="231"/>
    </location>
</feature>
<feature type="domain" description="Cadherin" evidence="18">
    <location>
        <begin position="2074"/>
        <end position="2176"/>
    </location>
</feature>
<dbReference type="GO" id="GO:0005509">
    <property type="term" value="F:calcium ion binding"/>
    <property type="evidence" value="ECO:0007669"/>
    <property type="project" value="UniProtKB-UniRule"/>
</dbReference>
<feature type="domain" description="Cadherin" evidence="18">
    <location>
        <begin position="2382"/>
        <end position="2486"/>
    </location>
</feature>
<evidence type="ECO:0000256" key="16">
    <source>
        <dbReference type="SAM" id="Phobius"/>
    </source>
</evidence>
<dbReference type="FunFam" id="2.60.40.60:FF:000007">
    <property type="entry name" value="Protocadherin alpha 2"/>
    <property type="match status" value="1"/>
</dbReference>
<keyword evidence="4 17" id="KW-0732">Signal</keyword>
<feature type="domain" description="Cadherin" evidence="18">
    <location>
        <begin position="766"/>
        <end position="870"/>
    </location>
</feature>
<evidence type="ECO:0000256" key="12">
    <source>
        <dbReference type="ARBA" id="ARBA00072299"/>
    </source>
</evidence>
<feature type="transmembrane region" description="Helical" evidence="16">
    <location>
        <begin position="2936"/>
        <end position="2958"/>
    </location>
</feature>
<dbReference type="FunFam" id="2.60.40.60:FF:000263">
    <property type="entry name" value="LOW QUALITY PROTEIN: protocadherin-23"/>
    <property type="match status" value="1"/>
</dbReference>
<evidence type="ECO:0000256" key="7">
    <source>
        <dbReference type="ARBA" id="ARBA00022889"/>
    </source>
</evidence>
<feature type="domain" description="Cadherin" evidence="18">
    <location>
        <begin position="1313"/>
        <end position="1413"/>
    </location>
</feature>
<dbReference type="OrthoDB" id="6252479at2759"/>
<evidence type="ECO:0000256" key="17">
    <source>
        <dbReference type="SAM" id="SignalP"/>
    </source>
</evidence>
<dbReference type="EMBL" id="CAAE01014485">
    <property type="protein sequence ID" value="CAF96583.1"/>
    <property type="molecule type" value="Genomic_DNA"/>
</dbReference>
<dbReference type="GO" id="GO:0048729">
    <property type="term" value="P:tissue morphogenesis"/>
    <property type="evidence" value="ECO:0007669"/>
    <property type="project" value="UniProtKB-ARBA"/>
</dbReference>